<dbReference type="AlphaFoldDB" id="A0A2L2XF27"/>
<keyword evidence="5 6" id="KW-0472">Membrane</keyword>
<accession>A0A2L2XF27</accession>
<dbReference type="OrthoDB" id="48231at2"/>
<dbReference type="EMBL" id="BFAV01000155">
    <property type="protein sequence ID" value="GBF34947.1"/>
    <property type="molecule type" value="Genomic_DNA"/>
</dbReference>
<dbReference type="Proteomes" id="UP000239549">
    <property type="component" value="Unassembled WGS sequence"/>
</dbReference>
<evidence type="ECO:0000259" key="8">
    <source>
        <dbReference type="Pfam" id="PF18955"/>
    </source>
</evidence>
<dbReference type="PANTHER" id="PTHR40060:SF1">
    <property type="entry name" value="UPF0316 PROTEIN YEBE"/>
    <property type="match status" value="1"/>
</dbReference>
<dbReference type="CDD" id="cd16381">
    <property type="entry name" value="YitT_C_like_1"/>
    <property type="match status" value="1"/>
</dbReference>
<keyword evidence="10" id="KW-1185">Reference proteome</keyword>
<comment type="caution">
    <text evidence="9">The sequence shown here is derived from an EMBL/GenBank/DDBJ whole genome shotgun (WGS) entry which is preliminary data.</text>
</comment>
<keyword evidence="3 6" id="KW-0812">Transmembrane</keyword>
<dbReference type="Pfam" id="PF10035">
    <property type="entry name" value="DUF2179"/>
    <property type="match status" value="1"/>
</dbReference>
<evidence type="ECO:0000256" key="6">
    <source>
        <dbReference type="HAMAP-Rule" id="MF_01515"/>
    </source>
</evidence>
<evidence type="ECO:0000259" key="7">
    <source>
        <dbReference type="Pfam" id="PF10035"/>
    </source>
</evidence>
<proteinExistence type="inferred from homology"/>
<dbReference type="Pfam" id="PF18955">
    <property type="entry name" value="DUF5698"/>
    <property type="match status" value="1"/>
</dbReference>
<keyword evidence="2 6" id="KW-1003">Cell membrane</keyword>
<dbReference type="PANTHER" id="PTHR40060">
    <property type="entry name" value="UPF0316 PROTEIN YEBE"/>
    <property type="match status" value="1"/>
</dbReference>
<evidence type="ECO:0000256" key="5">
    <source>
        <dbReference type="ARBA" id="ARBA00023136"/>
    </source>
</evidence>
<evidence type="ECO:0000313" key="10">
    <source>
        <dbReference type="Proteomes" id="UP000239549"/>
    </source>
</evidence>
<evidence type="ECO:0000313" key="9">
    <source>
        <dbReference type="EMBL" id="GBF34947.1"/>
    </source>
</evidence>
<evidence type="ECO:0000256" key="3">
    <source>
        <dbReference type="ARBA" id="ARBA00022692"/>
    </source>
</evidence>
<feature type="domain" description="DUF2179" evidence="7">
    <location>
        <begin position="118"/>
        <end position="170"/>
    </location>
</feature>
<dbReference type="InterPro" id="IPR019264">
    <property type="entry name" value="DUF2179"/>
</dbReference>
<comment type="similarity">
    <text evidence="6">Belongs to the UPF0316 family.</text>
</comment>
<dbReference type="GO" id="GO:0005886">
    <property type="term" value="C:plasma membrane"/>
    <property type="evidence" value="ECO:0007669"/>
    <property type="project" value="UniProtKB-SubCell"/>
</dbReference>
<sequence length="180" mass="19939">MENWLPLVLGYLFIFTARVVDMSLDVIRILMLTRDRRLMAAVIGFVEVTVFILALSQVLSGGLTDPLKIVAYAGGFATGNYVGSLIDSKLALGFLSLQIFPKADKVREITERLRSEGFGVTSLQGQGRDGERVILFVNLKRKDLDRALDLLECIQPGTFYHISDTRGIRGGVFPGKKKCK</sequence>
<feature type="domain" description="DUF5698" evidence="8">
    <location>
        <begin position="27"/>
        <end position="83"/>
    </location>
</feature>
<feature type="transmembrane region" description="Helical" evidence="6">
    <location>
        <begin position="6"/>
        <end position="26"/>
    </location>
</feature>
<evidence type="ECO:0000256" key="4">
    <source>
        <dbReference type="ARBA" id="ARBA00022989"/>
    </source>
</evidence>
<dbReference type="RefSeq" id="WP_104373098.1">
    <property type="nucleotide sequence ID" value="NZ_BFAV01000155.1"/>
</dbReference>
<dbReference type="InterPro" id="IPR022930">
    <property type="entry name" value="UPF0316"/>
</dbReference>
<keyword evidence="4 6" id="KW-1133">Transmembrane helix</keyword>
<dbReference type="InterPro" id="IPR044035">
    <property type="entry name" value="DUF5698"/>
</dbReference>
<evidence type="ECO:0000256" key="1">
    <source>
        <dbReference type="ARBA" id="ARBA00004651"/>
    </source>
</evidence>
<comment type="subcellular location">
    <subcellularLocation>
        <location evidence="1 6">Cell membrane</location>
        <topology evidence="1 6">Multi-pass membrane protein</topology>
    </subcellularLocation>
</comment>
<protein>
    <recommendedName>
        <fullName evidence="6">UPF0316 protein DCCM_4067</fullName>
    </recommendedName>
</protein>
<organism evidence="9 10">
    <name type="scientific">Desulfocucumis palustris</name>
    <dbReference type="NCBI Taxonomy" id="1898651"/>
    <lineage>
        <taxon>Bacteria</taxon>
        <taxon>Bacillati</taxon>
        <taxon>Bacillota</taxon>
        <taxon>Clostridia</taxon>
        <taxon>Eubacteriales</taxon>
        <taxon>Desulfocucumaceae</taxon>
        <taxon>Desulfocucumis</taxon>
    </lineage>
</organism>
<evidence type="ECO:0000256" key="2">
    <source>
        <dbReference type="ARBA" id="ARBA00022475"/>
    </source>
</evidence>
<name>A0A2L2XF27_9FIRM</name>
<gene>
    <name evidence="9" type="ORF">DCCM_4067</name>
</gene>
<feature type="transmembrane region" description="Helical" evidence="6">
    <location>
        <begin position="38"/>
        <end position="59"/>
    </location>
</feature>
<dbReference type="HAMAP" id="MF_01515">
    <property type="entry name" value="UPF0316"/>
    <property type="match status" value="1"/>
</dbReference>
<reference evidence="10" key="1">
    <citation type="submission" date="2018-02" db="EMBL/GenBank/DDBJ databases">
        <title>Genome sequence of Desulfocucumis palustris strain NAW-5.</title>
        <authorList>
            <person name="Watanabe M."/>
            <person name="Kojima H."/>
            <person name="Fukui M."/>
        </authorList>
    </citation>
    <scope>NUCLEOTIDE SEQUENCE [LARGE SCALE GENOMIC DNA]</scope>
    <source>
        <strain evidence="10">NAW-5</strain>
    </source>
</reference>